<dbReference type="EMBL" id="KZ155830">
    <property type="protein sequence ID" value="OUS43660.1"/>
    <property type="molecule type" value="Genomic_DNA"/>
</dbReference>
<proteinExistence type="predicted"/>
<feature type="coiled-coil region" evidence="1">
    <location>
        <begin position="77"/>
        <end position="104"/>
    </location>
</feature>
<feature type="compositionally biased region" description="Basic and acidic residues" evidence="2">
    <location>
        <begin position="9"/>
        <end position="26"/>
    </location>
</feature>
<protein>
    <submittedName>
        <fullName evidence="3">Uncharacterized protein</fullName>
    </submittedName>
</protein>
<gene>
    <name evidence="3" type="ORF">BE221DRAFT_79895</name>
</gene>
<evidence type="ECO:0000256" key="2">
    <source>
        <dbReference type="SAM" id="MobiDB-lite"/>
    </source>
</evidence>
<evidence type="ECO:0000313" key="3">
    <source>
        <dbReference type="EMBL" id="OUS43660.1"/>
    </source>
</evidence>
<evidence type="ECO:0000256" key="1">
    <source>
        <dbReference type="SAM" id="Coils"/>
    </source>
</evidence>
<accession>A0A1Y5I2F8</accession>
<name>A0A1Y5I2F8_OSTTA</name>
<dbReference type="Proteomes" id="UP000195557">
    <property type="component" value="Unassembled WGS sequence"/>
</dbReference>
<feature type="region of interest" description="Disordered" evidence="2">
    <location>
        <begin position="1"/>
        <end position="48"/>
    </location>
</feature>
<reference evidence="3" key="1">
    <citation type="submission" date="2017-04" db="EMBL/GenBank/DDBJ databases">
        <title>Population genomics of picophytoplankton unveils novel chromosome hypervariability.</title>
        <authorList>
            <consortium name="DOE Joint Genome Institute"/>
            <person name="Blanc-Mathieu R."/>
            <person name="Krasovec M."/>
            <person name="Hebrard M."/>
            <person name="Yau S."/>
            <person name="Desgranges E."/>
            <person name="Martin J."/>
            <person name="Schackwitz W."/>
            <person name="Kuo A."/>
            <person name="Salin G."/>
            <person name="Donnadieu C."/>
            <person name="Desdevises Y."/>
            <person name="Sanchez-Ferandin S."/>
            <person name="Moreau H."/>
            <person name="Rivals E."/>
            <person name="Grigoriev I.V."/>
            <person name="Grimsley N."/>
            <person name="Eyre-Walker A."/>
            <person name="Piganeau G."/>
        </authorList>
    </citation>
    <scope>NUCLEOTIDE SEQUENCE [LARGE SCALE GENOMIC DNA]</scope>
    <source>
        <strain evidence="3">RCC 1115</strain>
    </source>
</reference>
<sequence>MRERRGRRDARDGDARRRTDAPRETTTRQVQTTTARKEDVDRDDDVPSLRALRSAHELVVAERDEARGIRERARHCESEARRRLERMKHERDRAREDLKRVLIVVAQVRDGAADVRDLFDFCEASSDAGRDVG</sequence>
<dbReference type="AlphaFoldDB" id="A0A1Y5I2F8"/>
<organism evidence="3">
    <name type="scientific">Ostreococcus tauri</name>
    <name type="common">Marine green alga</name>
    <dbReference type="NCBI Taxonomy" id="70448"/>
    <lineage>
        <taxon>Eukaryota</taxon>
        <taxon>Viridiplantae</taxon>
        <taxon>Chlorophyta</taxon>
        <taxon>Mamiellophyceae</taxon>
        <taxon>Mamiellales</taxon>
        <taxon>Bathycoccaceae</taxon>
        <taxon>Ostreococcus</taxon>
    </lineage>
</organism>
<keyword evidence="1" id="KW-0175">Coiled coil</keyword>